<evidence type="ECO:0000313" key="1">
    <source>
        <dbReference type="EMBL" id="JAE23760.1"/>
    </source>
</evidence>
<reference evidence="1" key="2">
    <citation type="journal article" date="2015" name="Data Brief">
        <title>Shoot transcriptome of the giant reed, Arundo donax.</title>
        <authorList>
            <person name="Barrero R.A."/>
            <person name="Guerrero F.D."/>
            <person name="Moolhuijzen P."/>
            <person name="Goolsby J.A."/>
            <person name="Tidwell J."/>
            <person name="Bellgard S.E."/>
            <person name="Bellgard M.I."/>
        </authorList>
    </citation>
    <scope>NUCLEOTIDE SEQUENCE</scope>
    <source>
        <tissue evidence="1">Shoot tissue taken approximately 20 cm above the soil surface</tissue>
    </source>
</reference>
<sequence length="20" mass="2369">MRRSQLPGLSNFEECMRKVS</sequence>
<organism evidence="1">
    <name type="scientific">Arundo donax</name>
    <name type="common">Giant reed</name>
    <name type="synonym">Donax arundinaceus</name>
    <dbReference type="NCBI Taxonomy" id="35708"/>
    <lineage>
        <taxon>Eukaryota</taxon>
        <taxon>Viridiplantae</taxon>
        <taxon>Streptophyta</taxon>
        <taxon>Embryophyta</taxon>
        <taxon>Tracheophyta</taxon>
        <taxon>Spermatophyta</taxon>
        <taxon>Magnoliopsida</taxon>
        <taxon>Liliopsida</taxon>
        <taxon>Poales</taxon>
        <taxon>Poaceae</taxon>
        <taxon>PACMAD clade</taxon>
        <taxon>Arundinoideae</taxon>
        <taxon>Arundineae</taxon>
        <taxon>Arundo</taxon>
    </lineage>
</organism>
<dbReference type="EMBL" id="GBRH01174136">
    <property type="protein sequence ID" value="JAE23760.1"/>
    <property type="molecule type" value="Transcribed_RNA"/>
</dbReference>
<reference evidence="1" key="1">
    <citation type="submission" date="2014-09" db="EMBL/GenBank/DDBJ databases">
        <authorList>
            <person name="Magalhaes I.L.F."/>
            <person name="Oliveira U."/>
            <person name="Santos F.R."/>
            <person name="Vidigal T.H.D.A."/>
            <person name="Brescovit A.D."/>
            <person name="Santos A.J."/>
        </authorList>
    </citation>
    <scope>NUCLEOTIDE SEQUENCE</scope>
    <source>
        <tissue evidence="1">Shoot tissue taken approximately 20 cm above the soil surface</tissue>
    </source>
</reference>
<protein>
    <submittedName>
        <fullName evidence="1">ATRAD54 (ARABIDOPSIS HOMOLOG OF RAD54)</fullName>
    </submittedName>
</protein>
<name>A0A0A9GF77_ARUDO</name>
<accession>A0A0A9GF77</accession>
<proteinExistence type="predicted"/>
<dbReference type="AlphaFoldDB" id="A0A0A9GF77"/>